<dbReference type="InterPro" id="IPR002577">
    <property type="entry name" value="HTH_HxlR"/>
</dbReference>
<keyword evidence="6" id="KW-1185">Reference proteome</keyword>
<organism evidence="5 6">
    <name type="scientific">Haloarcula rubra</name>
    <dbReference type="NCBI Taxonomy" id="2487747"/>
    <lineage>
        <taxon>Archaea</taxon>
        <taxon>Methanobacteriati</taxon>
        <taxon>Methanobacteriota</taxon>
        <taxon>Stenosarchaea group</taxon>
        <taxon>Halobacteria</taxon>
        <taxon>Halobacteriales</taxon>
        <taxon>Haloarculaceae</taxon>
        <taxon>Haloarcula</taxon>
    </lineage>
</organism>
<accession>A0AAW4PZ46</accession>
<dbReference type="InterPro" id="IPR036390">
    <property type="entry name" value="WH_DNA-bd_sf"/>
</dbReference>
<evidence type="ECO:0000256" key="3">
    <source>
        <dbReference type="ARBA" id="ARBA00023163"/>
    </source>
</evidence>
<dbReference type="SUPFAM" id="SSF46785">
    <property type="entry name" value="Winged helix' DNA-binding domain"/>
    <property type="match status" value="1"/>
</dbReference>
<keyword evidence="1" id="KW-0805">Transcription regulation</keyword>
<protein>
    <submittedName>
        <fullName evidence="5">Helix-turn-helix transcriptional regulator</fullName>
    </submittedName>
</protein>
<feature type="domain" description="HTH hxlR-type" evidence="4">
    <location>
        <begin position="1"/>
        <end position="93"/>
    </location>
</feature>
<dbReference type="PANTHER" id="PTHR33204">
    <property type="entry name" value="TRANSCRIPTIONAL REGULATOR, MARR FAMILY"/>
    <property type="match status" value="1"/>
</dbReference>
<dbReference type="PANTHER" id="PTHR33204:SF18">
    <property type="entry name" value="TRANSCRIPTIONAL REGULATORY PROTEIN"/>
    <property type="match status" value="1"/>
</dbReference>
<dbReference type="AlphaFoldDB" id="A0AAW4PZ46"/>
<dbReference type="Proteomes" id="UP001430377">
    <property type="component" value="Unassembled WGS sequence"/>
</dbReference>
<evidence type="ECO:0000256" key="1">
    <source>
        <dbReference type="ARBA" id="ARBA00023015"/>
    </source>
</evidence>
<name>A0AAW4PZ46_9EURY</name>
<comment type="caution">
    <text evidence="5">The sequence shown here is derived from an EMBL/GenBank/DDBJ whole genome shotgun (WGS) entry which is preliminary data.</text>
</comment>
<dbReference type="Pfam" id="PF01638">
    <property type="entry name" value="HxlR"/>
    <property type="match status" value="1"/>
</dbReference>
<proteinExistence type="predicted"/>
<keyword evidence="3" id="KW-0804">Transcription</keyword>
<evidence type="ECO:0000259" key="4">
    <source>
        <dbReference type="PROSITE" id="PS51118"/>
    </source>
</evidence>
<evidence type="ECO:0000256" key="2">
    <source>
        <dbReference type="ARBA" id="ARBA00023125"/>
    </source>
</evidence>
<dbReference type="GO" id="GO:0003677">
    <property type="term" value="F:DNA binding"/>
    <property type="evidence" value="ECO:0007669"/>
    <property type="project" value="UniProtKB-KW"/>
</dbReference>
<evidence type="ECO:0000313" key="5">
    <source>
        <dbReference type="EMBL" id="MBX0325543.1"/>
    </source>
</evidence>
<sequence length="93" mass="10346">MSLSDVLGRKWSLVIVHELLRDGPLGFSDLLTEINDISSKVLSESLDNLEEAGFVERTIVSERPFRVEYSLTNRGIALDSVIDKVREGAINVT</sequence>
<reference evidence="5 6" key="1">
    <citation type="submission" date="2021-06" db="EMBL/GenBank/DDBJ databases">
        <title>Halomicroarcula sp. a new haloarchaeum isolated from saline soil.</title>
        <authorList>
            <person name="Duran-Viseras A."/>
            <person name="Sanchez-Porro C."/>
            <person name="Ventosa A."/>
        </authorList>
    </citation>
    <scope>NUCLEOTIDE SEQUENCE [LARGE SCALE GENOMIC DNA]</scope>
    <source>
        <strain evidence="5 6">F13</strain>
    </source>
</reference>
<dbReference type="Gene3D" id="1.10.10.10">
    <property type="entry name" value="Winged helix-like DNA-binding domain superfamily/Winged helix DNA-binding domain"/>
    <property type="match status" value="1"/>
</dbReference>
<dbReference type="PROSITE" id="PS51118">
    <property type="entry name" value="HTH_HXLR"/>
    <property type="match status" value="1"/>
</dbReference>
<dbReference type="EMBL" id="RKLR01000015">
    <property type="protein sequence ID" value="MBX0325543.1"/>
    <property type="molecule type" value="Genomic_DNA"/>
</dbReference>
<dbReference type="InterPro" id="IPR036388">
    <property type="entry name" value="WH-like_DNA-bd_sf"/>
</dbReference>
<evidence type="ECO:0000313" key="6">
    <source>
        <dbReference type="Proteomes" id="UP001430377"/>
    </source>
</evidence>
<keyword evidence="2" id="KW-0238">DNA-binding</keyword>
<gene>
    <name evidence="5" type="ORF">EGH21_21185</name>
</gene>